<evidence type="ECO:0000256" key="1">
    <source>
        <dbReference type="SAM" id="Phobius"/>
    </source>
</evidence>
<dbReference type="Proteomes" id="UP001056291">
    <property type="component" value="Chromosome"/>
</dbReference>
<feature type="transmembrane region" description="Helical" evidence="1">
    <location>
        <begin position="162"/>
        <end position="187"/>
    </location>
</feature>
<evidence type="ECO:0008006" key="4">
    <source>
        <dbReference type="Google" id="ProtNLM"/>
    </source>
</evidence>
<reference evidence="2" key="1">
    <citation type="submission" date="2022-06" db="EMBL/GenBank/DDBJ databases">
        <title>Sneathiella actinostolidae sp. nov., isolated from a sea anemonein the Western Pacific Ocean.</title>
        <authorList>
            <person name="Wei M.J."/>
        </authorList>
    </citation>
    <scope>NUCLEOTIDE SEQUENCE</scope>
    <source>
        <strain evidence="2">PHK-P5</strain>
    </source>
</reference>
<feature type="transmembrane region" description="Helical" evidence="1">
    <location>
        <begin position="199"/>
        <end position="220"/>
    </location>
</feature>
<dbReference type="RefSeq" id="WP_251937891.1">
    <property type="nucleotide sequence ID" value="NZ_CP098747.1"/>
</dbReference>
<dbReference type="EMBL" id="CP098747">
    <property type="protein sequence ID" value="USG63194.1"/>
    <property type="molecule type" value="Genomic_DNA"/>
</dbReference>
<feature type="transmembrane region" description="Helical" evidence="1">
    <location>
        <begin position="106"/>
        <end position="127"/>
    </location>
</feature>
<name>A0ABY4W8T5_9PROT</name>
<organism evidence="2 3">
    <name type="scientific">Sneathiella marina</name>
    <dbReference type="NCBI Taxonomy" id="2950108"/>
    <lineage>
        <taxon>Bacteria</taxon>
        <taxon>Pseudomonadati</taxon>
        <taxon>Pseudomonadota</taxon>
        <taxon>Alphaproteobacteria</taxon>
        <taxon>Sneathiellales</taxon>
        <taxon>Sneathiellaceae</taxon>
        <taxon>Sneathiella</taxon>
    </lineage>
</organism>
<keyword evidence="1" id="KW-1133">Transmembrane helix</keyword>
<keyword evidence="1" id="KW-0472">Membrane</keyword>
<evidence type="ECO:0000313" key="3">
    <source>
        <dbReference type="Proteomes" id="UP001056291"/>
    </source>
</evidence>
<feature type="transmembrane region" description="Helical" evidence="1">
    <location>
        <begin position="70"/>
        <end position="94"/>
    </location>
</feature>
<evidence type="ECO:0000313" key="2">
    <source>
        <dbReference type="EMBL" id="USG63194.1"/>
    </source>
</evidence>
<gene>
    <name evidence="2" type="ORF">NBZ79_09420</name>
</gene>
<proteinExistence type="predicted"/>
<protein>
    <recommendedName>
        <fullName evidence="4">Glycerophosphoryl diester phosphodiesterase membrane domain-containing protein</fullName>
    </recommendedName>
</protein>
<sequence length="248" mass="26995">MARLYPIVLIVIGMALLETLFPEEQVVIGLAIIILLYVLQYNAFSKCLPKDILIPVPTINKIAGFVYRNLLLLILSSIFVVLFLLFIVAGMLIFPDASNLLESFRGTAITAVLSLIILTFPYCYVVAKIGLILPAGMAGHDTTFSTAMDRSMGKVRATFFKMLFGPAMLFFVMPSVLMFIGVMISSLAGLDTPEGEMPVWLSSSVSVLTISFICWGEVMMASNLSALFIKVRTVSVDAAPVTSMPTTS</sequence>
<accession>A0ABY4W8T5</accession>
<keyword evidence="1" id="KW-0812">Transmembrane</keyword>
<keyword evidence="3" id="KW-1185">Reference proteome</keyword>
<feature type="transmembrane region" description="Helical" evidence="1">
    <location>
        <begin position="27"/>
        <end position="44"/>
    </location>
</feature>